<evidence type="ECO:0000256" key="5">
    <source>
        <dbReference type="ARBA" id="ARBA00022741"/>
    </source>
</evidence>
<dbReference type="EMBL" id="JACBZD010000001">
    <property type="protein sequence ID" value="NYI05137.1"/>
    <property type="molecule type" value="Genomic_DNA"/>
</dbReference>
<feature type="transmembrane region" description="Helical" evidence="9">
    <location>
        <begin position="145"/>
        <end position="171"/>
    </location>
</feature>
<keyword evidence="6 11" id="KW-0418">Kinase</keyword>
<evidence type="ECO:0000256" key="2">
    <source>
        <dbReference type="ARBA" id="ARBA00012438"/>
    </source>
</evidence>
<dbReference type="SUPFAM" id="SSF55874">
    <property type="entry name" value="ATPase domain of HSP90 chaperone/DNA topoisomerase II/histidine kinase"/>
    <property type="match status" value="1"/>
</dbReference>
<organism evidence="11 12">
    <name type="scientific">Allostreptomyces psammosilenae</name>
    <dbReference type="NCBI Taxonomy" id="1892865"/>
    <lineage>
        <taxon>Bacteria</taxon>
        <taxon>Bacillati</taxon>
        <taxon>Actinomycetota</taxon>
        <taxon>Actinomycetes</taxon>
        <taxon>Kitasatosporales</taxon>
        <taxon>Streptomycetaceae</taxon>
        <taxon>Allostreptomyces</taxon>
    </lineage>
</organism>
<dbReference type="PANTHER" id="PTHR24421:SF10">
    <property type="entry name" value="NITRATE_NITRITE SENSOR PROTEIN NARQ"/>
    <property type="match status" value="1"/>
</dbReference>
<keyword evidence="9" id="KW-0812">Transmembrane</keyword>
<evidence type="ECO:0000256" key="9">
    <source>
        <dbReference type="SAM" id="Phobius"/>
    </source>
</evidence>
<evidence type="ECO:0000313" key="12">
    <source>
        <dbReference type="Proteomes" id="UP000567795"/>
    </source>
</evidence>
<keyword evidence="8" id="KW-0902">Two-component regulatory system</keyword>
<accession>A0A852ZU93</accession>
<evidence type="ECO:0000256" key="3">
    <source>
        <dbReference type="ARBA" id="ARBA00022553"/>
    </source>
</evidence>
<evidence type="ECO:0000256" key="6">
    <source>
        <dbReference type="ARBA" id="ARBA00022777"/>
    </source>
</evidence>
<keyword evidence="4" id="KW-0808">Transferase</keyword>
<evidence type="ECO:0000256" key="7">
    <source>
        <dbReference type="ARBA" id="ARBA00022840"/>
    </source>
</evidence>
<dbReference type="SMART" id="SM00387">
    <property type="entry name" value="HATPase_c"/>
    <property type="match status" value="1"/>
</dbReference>
<reference evidence="11 12" key="1">
    <citation type="submission" date="2020-07" db="EMBL/GenBank/DDBJ databases">
        <title>Sequencing the genomes of 1000 actinobacteria strains.</title>
        <authorList>
            <person name="Klenk H.-P."/>
        </authorList>
    </citation>
    <scope>NUCLEOTIDE SEQUENCE [LARGE SCALE GENOMIC DNA]</scope>
    <source>
        <strain evidence="11 12">DSM 42178</strain>
    </source>
</reference>
<feature type="domain" description="Histidine kinase/HSP90-like ATPase" evidence="10">
    <location>
        <begin position="351"/>
        <end position="441"/>
    </location>
</feature>
<evidence type="ECO:0000259" key="10">
    <source>
        <dbReference type="SMART" id="SM00387"/>
    </source>
</evidence>
<sequence length="447" mass="47920">MINGKPRTALESVSWRRFLLSSWPWRSVGYLLTTPPVAFAAAVPLVLLGMPWGVWLTRVREGPALPLGSQLSLILLGLALMTALGPLVAIPLGAVERRRLRMVDTRPVRSPHRRPPLGGRRPWVRTRYNEAATWRELTYACVLSVLAVVPGGIALLAVLVVGALVASPFLAGGGRGPVSLGAARPDTFGEALPYGIAGVLLLPALPYLLALLAGAHAVVARALLHGDSDELRAELVQVSRSRARLVDAFEAERRRIERDLHDGAQQRLVSLTLQLGLARLEVPGDSPAAQRLSDAHQQAKQLMAELRELIRGIHPRVLSDRGLPAALPELADQCPVPVRVRTELPVRPPAHLEATAYFVVAEALTNIAKHSGASAVEVTARLRDGLLTVEVRDDGAGGADPRRGTGLTGLADRVAAFDGRMLLFSPVGGPTLLRVELPCSQDVLPSR</sequence>
<dbReference type="EC" id="2.7.13.3" evidence="2"/>
<name>A0A852ZU93_9ACTN</name>
<keyword evidence="12" id="KW-1185">Reference proteome</keyword>
<keyword evidence="5" id="KW-0547">Nucleotide-binding</keyword>
<dbReference type="CDD" id="cd16917">
    <property type="entry name" value="HATPase_UhpB-NarQ-NarX-like"/>
    <property type="match status" value="1"/>
</dbReference>
<dbReference type="PANTHER" id="PTHR24421">
    <property type="entry name" value="NITRATE/NITRITE SENSOR PROTEIN NARX-RELATED"/>
    <property type="match status" value="1"/>
</dbReference>
<dbReference type="InterPro" id="IPR011712">
    <property type="entry name" value="Sig_transdc_His_kin_sub3_dim/P"/>
</dbReference>
<comment type="catalytic activity">
    <reaction evidence="1">
        <text>ATP + protein L-histidine = ADP + protein N-phospho-L-histidine.</text>
        <dbReference type="EC" id="2.7.13.3"/>
    </reaction>
</comment>
<keyword evidence="9" id="KW-1133">Transmembrane helix</keyword>
<evidence type="ECO:0000256" key="1">
    <source>
        <dbReference type="ARBA" id="ARBA00000085"/>
    </source>
</evidence>
<feature type="transmembrane region" description="Helical" evidence="9">
    <location>
        <begin position="28"/>
        <end position="50"/>
    </location>
</feature>
<keyword evidence="9" id="KW-0472">Membrane</keyword>
<dbReference type="GO" id="GO:0000155">
    <property type="term" value="F:phosphorelay sensor kinase activity"/>
    <property type="evidence" value="ECO:0007669"/>
    <property type="project" value="InterPro"/>
</dbReference>
<dbReference type="Pfam" id="PF07730">
    <property type="entry name" value="HisKA_3"/>
    <property type="match status" value="1"/>
</dbReference>
<dbReference type="AlphaFoldDB" id="A0A852ZU93"/>
<keyword evidence="7" id="KW-0067">ATP-binding</keyword>
<gene>
    <name evidence="11" type="ORF">FHU37_002080</name>
</gene>
<proteinExistence type="predicted"/>
<keyword evidence="3" id="KW-0597">Phosphoprotein</keyword>
<dbReference type="GO" id="GO:0005524">
    <property type="term" value="F:ATP binding"/>
    <property type="evidence" value="ECO:0007669"/>
    <property type="project" value="UniProtKB-KW"/>
</dbReference>
<dbReference type="Proteomes" id="UP000567795">
    <property type="component" value="Unassembled WGS sequence"/>
</dbReference>
<dbReference type="Gene3D" id="1.20.5.1930">
    <property type="match status" value="1"/>
</dbReference>
<dbReference type="InterPro" id="IPR036890">
    <property type="entry name" value="HATPase_C_sf"/>
</dbReference>
<dbReference type="InterPro" id="IPR025828">
    <property type="entry name" value="Put_sensor_dom"/>
</dbReference>
<comment type="caution">
    <text evidence="11">The sequence shown here is derived from an EMBL/GenBank/DDBJ whole genome shotgun (WGS) entry which is preliminary data.</text>
</comment>
<evidence type="ECO:0000313" key="11">
    <source>
        <dbReference type="EMBL" id="NYI05137.1"/>
    </source>
</evidence>
<evidence type="ECO:0000256" key="8">
    <source>
        <dbReference type="ARBA" id="ARBA00023012"/>
    </source>
</evidence>
<feature type="transmembrane region" description="Helical" evidence="9">
    <location>
        <begin position="70"/>
        <end position="92"/>
    </location>
</feature>
<dbReference type="Pfam" id="PF13796">
    <property type="entry name" value="Sensor"/>
    <property type="match status" value="1"/>
</dbReference>
<dbReference type="InterPro" id="IPR050482">
    <property type="entry name" value="Sensor_HK_TwoCompSys"/>
</dbReference>
<dbReference type="RefSeq" id="WP_179813931.1">
    <property type="nucleotide sequence ID" value="NZ_JACBZD010000001.1"/>
</dbReference>
<protein>
    <recommendedName>
        <fullName evidence="2">histidine kinase</fullName>
        <ecNumber evidence="2">2.7.13.3</ecNumber>
    </recommendedName>
</protein>
<dbReference type="Gene3D" id="3.30.565.10">
    <property type="entry name" value="Histidine kinase-like ATPase, C-terminal domain"/>
    <property type="match status" value="1"/>
</dbReference>
<dbReference type="GO" id="GO:0046983">
    <property type="term" value="F:protein dimerization activity"/>
    <property type="evidence" value="ECO:0007669"/>
    <property type="project" value="InterPro"/>
</dbReference>
<evidence type="ECO:0000256" key="4">
    <source>
        <dbReference type="ARBA" id="ARBA00022679"/>
    </source>
</evidence>
<dbReference type="InterPro" id="IPR003594">
    <property type="entry name" value="HATPase_dom"/>
</dbReference>
<dbReference type="GO" id="GO:0016020">
    <property type="term" value="C:membrane"/>
    <property type="evidence" value="ECO:0007669"/>
    <property type="project" value="InterPro"/>
</dbReference>
<feature type="transmembrane region" description="Helical" evidence="9">
    <location>
        <begin position="191"/>
        <end position="213"/>
    </location>
</feature>